<sequence>MSRQSTLTLRDERGNVVGSVELDSTESNNVVIEIDGAEYGGFYADAIQPGGWRLAFGQYDDRSSDWVTRNPIQRLGGWIELNDGGYYPVVDGTACFLAPEDRYPVTFDTPEEAYAALYAVMVVNQRDLKPLSEIAVVDLRSDDLR</sequence>
<reference evidence="1" key="1">
    <citation type="submission" date="2022-08" db="EMBL/GenBank/DDBJ databases">
        <authorList>
            <person name="Abuwarda M.A."/>
            <person name="Alvarez A."/>
            <person name="Batteikh M."/>
            <person name="Baughman A.P."/>
            <person name="Chavez V."/>
            <person name="Cheng C."/>
            <person name="Cosentino E.J."/>
            <person name="Di Blasi D.L."/>
            <person name="Dooley N.L."/>
            <person name="Empson B.M."/>
            <person name="Erfanian K."/>
            <person name="Esparza P.D."/>
            <person name="Fleming H.S."/>
            <person name="Ghannam M.S."/>
            <person name="Gibbons A.C."/>
            <person name="Gonzalez C."/>
            <person name="Huq N.E."/>
            <person name="Jin K."/>
            <person name="Kamarzar M."/>
            <person name="Khaine A."/>
            <person name="Krug K.R."/>
            <person name="Lee A."/>
            <person name="Liao S."/>
            <person name="Light I."/>
            <person name="Ma Y."/>
            <person name="Magaling J.M."/>
            <person name="McLinden K.C."/>
            <person name="Melkote A."/>
            <person name="Montoya Serpas C.A."/>
            <person name="Niazmandi K."/>
            <person name="Ostroske E.C."/>
            <person name="Paek B.H."/>
            <person name="Rajiv S."/>
            <person name="Santos C.E."/>
            <person name="Semaan S.A."/>
            <person name="Senthilvelan J."/>
            <person name="Sheppy T.E."/>
            <person name="Stephenson J.C."/>
            <person name="Tenney M.E."/>
            <person name="Teoh N."/>
            <person name="Thorp J.P."/>
            <person name="Turon Font G."/>
            <person name="Uvarov E.V."/>
            <person name="Verpukhovskiy P."/>
            <person name="Wang J."/>
            <person name="Whang A.Y."/>
            <person name="Wright N.E."/>
            <person name="Wu M."/>
            <person name="Zhuang C."/>
            <person name="Bruns J.A."/>
            <person name="Chai A.E."/>
            <person name="Parikh H."/>
            <person name="Zorawik M."/>
            <person name="Garza D.R."/>
            <person name="Ngo R.T."/>
            <person name="Reddi K."/>
            <person name="Garcia-Vedrenne A.E."/>
            <person name="Freise A.C."/>
            <person name="Balish M.F."/>
            <person name="Garlena R.A."/>
            <person name="Russell D.A."/>
            <person name="Jacobs-Sera D."/>
            <person name="Hatfull G.F."/>
        </authorList>
    </citation>
    <scope>NUCLEOTIDE SEQUENCE</scope>
</reference>
<keyword evidence="2" id="KW-1185">Reference proteome</keyword>
<dbReference type="EMBL" id="OP297535">
    <property type="protein sequence ID" value="UXE03874.1"/>
    <property type="molecule type" value="Genomic_DNA"/>
</dbReference>
<dbReference type="Proteomes" id="UP001064297">
    <property type="component" value="Segment"/>
</dbReference>
<gene>
    <name evidence="1" type="primary">151</name>
    <name evidence="1" type="ORF">SEA_OBLADI_151</name>
</gene>
<protein>
    <submittedName>
        <fullName evidence="1">Uncharacterized protein</fullName>
    </submittedName>
</protein>
<evidence type="ECO:0000313" key="1">
    <source>
        <dbReference type="EMBL" id="UXE03874.1"/>
    </source>
</evidence>
<proteinExistence type="predicted"/>
<evidence type="ECO:0000313" key="2">
    <source>
        <dbReference type="Proteomes" id="UP001064297"/>
    </source>
</evidence>
<organism evidence="1 2">
    <name type="scientific">Gordonia phage ObLaDi</name>
    <dbReference type="NCBI Taxonomy" id="2978487"/>
    <lineage>
        <taxon>Viruses</taxon>
        <taxon>Duplodnaviria</taxon>
        <taxon>Heunggongvirae</taxon>
        <taxon>Uroviricota</taxon>
        <taxon>Caudoviricetes</taxon>
        <taxon>Kruegerviridae</taxon>
        <taxon>Cafassovirus</taxon>
        <taxon>Cafassovirus obladi</taxon>
    </lineage>
</organism>
<accession>A0A977KLV0</accession>
<name>A0A977KLV0_9CAUD</name>